<dbReference type="EMBL" id="VWSH01000001">
    <property type="protein sequence ID" value="KAA5536451.1"/>
    <property type="molecule type" value="Genomic_DNA"/>
</dbReference>
<evidence type="ECO:0000313" key="2">
    <source>
        <dbReference type="Proteomes" id="UP000323632"/>
    </source>
</evidence>
<dbReference type="RefSeq" id="WP_150031022.1">
    <property type="nucleotide sequence ID" value="NZ_VWSH01000001.1"/>
</dbReference>
<name>A0A5M6CML7_9BACT</name>
<reference evidence="1 2" key="1">
    <citation type="submission" date="2019-09" db="EMBL/GenBank/DDBJ databases">
        <title>Genome sequence and assembly of Taibaiella sp.</title>
        <authorList>
            <person name="Chhetri G."/>
        </authorList>
    </citation>
    <scope>NUCLEOTIDE SEQUENCE [LARGE SCALE GENOMIC DNA]</scope>
    <source>
        <strain evidence="1 2">KVB11</strain>
    </source>
</reference>
<gene>
    <name evidence="1" type="ORF">F0919_01940</name>
</gene>
<dbReference type="AlphaFoldDB" id="A0A5M6CML7"/>
<keyword evidence="2" id="KW-1185">Reference proteome</keyword>
<accession>A0A5M6CML7</accession>
<sequence>MCIDNQSIGKDVWFYNLNVENYQSEVLEEDHHYPFGLTLNTTPVQNGANPQPYKLTTKELESNFDLNVYDFGARNFNMTIGRWNSIDQLAEKYYSIPSIKSYYHYKFLKN</sequence>
<dbReference type="Gene3D" id="2.180.10.10">
    <property type="entry name" value="RHS repeat-associated core"/>
    <property type="match status" value="1"/>
</dbReference>
<evidence type="ECO:0000313" key="1">
    <source>
        <dbReference type="EMBL" id="KAA5536451.1"/>
    </source>
</evidence>
<comment type="caution">
    <text evidence="1">The sequence shown here is derived from an EMBL/GenBank/DDBJ whole genome shotgun (WGS) entry which is preliminary data.</text>
</comment>
<protein>
    <submittedName>
        <fullName evidence="1">Uncharacterized protein</fullName>
    </submittedName>
</protein>
<dbReference type="Proteomes" id="UP000323632">
    <property type="component" value="Unassembled WGS sequence"/>
</dbReference>
<proteinExistence type="predicted"/>
<organism evidence="1 2">
    <name type="scientific">Taibaiella lutea</name>
    <dbReference type="NCBI Taxonomy" id="2608001"/>
    <lineage>
        <taxon>Bacteria</taxon>
        <taxon>Pseudomonadati</taxon>
        <taxon>Bacteroidota</taxon>
        <taxon>Chitinophagia</taxon>
        <taxon>Chitinophagales</taxon>
        <taxon>Chitinophagaceae</taxon>
        <taxon>Taibaiella</taxon>
    </lineage>
</organism>